<evidence type="ECO:0000256" key="1">
    <source>
        <dbReference type="ARBA" id="ARBA00004141"/>
    </source>
</evidence>
<dbReference type="Gene3D" id="1.20.1250.20">
    <property type="entry name" value="MFS general substrate transporter like domains"/>
    <property type="match status" value="2"/>
</dbReference>
<comment type="caution">
    <text evidence="8">The sequence shown here is derived from an EMBL/GenBank/DDBJ whole genome shotgun (WGS) entry which is preliminary data.</text>
</comment>
<dbReference type="OrthoDB" id="413079at2759"/>
<evidence type="ECO:0000259" key="7">
    <source>
        <dbReference type="PROSITE" id="PS50850"/>
    </source>
</evidence>
<evidence type="ECO:0000256" key="2">
    <source>
        <dbReference type="ARBA" id="ARBA00022692"/>
    </source>
</evidence>
<dbReference type="RefSeq" id="XP_018706153.1">
    <property type="nucleotide sequence ID" value="XM_018846425.1"/>
</dbReference>
<dbReference type="EMBL" id="AZHB01000005">
    <property type="protein sequence ID" value="OAA69549.1"/>
    <property type="molecule type" value="Genomic_DNA"/>
</dbReference>
<name>A0A162MSF7_CORFA</name>
<dbReference type="InterPro" id="IPR036259">
    <property type="entry name" value="MFS_trans_sf"/>
</dbReference>
<evidence type="ECO:0000313" key="8">
    <source>
        <dbReference type="EMBL" id="OAA69549.1"/>
    </source>
</evidence>
<dbReference type="GO" id="GO:0022857">
    <property type="term" value="F:transmembrane transporter activity"/>
    <property type="evidence" value="ECO:0007669"/>
    <property type="project" value="InterPro"/>
</dbReference>
<feature type="transmembrane region" description="Helical" evidence="6">
    <location>
        <begin position="474"/>
        <end position="494"/>
    </location>
</feature>
<evidence type="ECO:0000256" key="4">
    <source>
        <dbReference type="ARBA" id="ARBA00023136"/>
    </source>
</evidence>
<feature type="transmembrane region" description="Helical" evidence="6">
    <location>
        <begin position="144"/>
        <end position="167"/>
    </location>
</feature>
<dbReference type="InterPro" id="IPR020846">
    <property type="entry name" value="MFS_dom"/>
</dbReference>
<dbReference type="GO" id="GO:0016020">
    <property type="term" value="C:membrane"/>
    <property type="evidence" value="ECO:0007669"/>
    <property type="project" value="UniProtKB-SubCell"/>
</dbReference>
<feature type="transmembrane region" description="Helical" evidence="6">
    <location>
        <begin position="412"/>
        <end position="434"/>
    </location>
</feature>
<evidence type="ECO:0000313" key="9">
    <source>
        <dbReference type="Proteomes" id="UP000076744"/>
    </source>
</evidence>
<keyword evidence="4 6" id="KW-0472">Membrane</keyword>
<dbReference type="PROSITE" id="PS50850">
    <property type="entry name" value="MFS"/>
    <property type="match status" value="1"/>
</dbReference>
<feature type="compositionally biased region" description="Low complexity" evidence="5">
    <location>
        <begin position="26"/>
        <end position="37"/>
    </location>
</feature>
<dbReference type="InterPro" id="IPR051788">
    <property type="entry name" value="MFS_Transporter"/>
</dbReference>
<feature type="transmembrane region" description="Helical" evidence="6">
    <location>
        <begin position="202"/>
        <end position="229"/>
    </location>
</feature>
<dbReference type="GeneID" id="30019111"/>
<dbReference type="AlphaFoldDB" id="A0A162MSF7"/>
<feature type="domain" description="Major facilitator superfamily (MFS) profile" evidence="7">
    <location>
        <begin position="113"/>
        <end position="498"/>
    </location>
</feature>
<comment type="subcellular location">
    <subcellularLocation>
        <location evidence="1">Membrane</location>
        <topology evidence="1">Multi-pass membrane protein</topology>
    </subcellularLocation>
</comment>
<keyword evidence="2 6" id="KW-0812">Transmembrane</keyword>
<evidence type="ECO:0000256" key="3">
    <source>
        <dbReference type="ARBA" id="ARBA00022989"/>
    </source>
</evidence>
<dbReference type="SUPFAM" id="SSF103473">
    <property type="entry name" value="MFS general substrate transporter"/>
    <property type="match status" value="1"/>
</dbReference>
<protein>
    <submittedName>
        <fullName evidence="8">Major facilitator superfamily domain, general substrate transporter</fullName>
    </submittedName>
</protein>
<keyword evidence="3 6" id="KW-1133">Transmembrane helix</keyword>
<dbReference type="FunFam" id="1.20.1250.20:FF:000286">
    <property type="entry name" value="MFS efflux transporter"/>
    <property type="match status" value="1"/>
</dbReference>
<dbReference type="Proteomes" id="UP000076744">
    <property type="component" value="Unassembled WGS sequence"/>
</dbReference>
<reference evidence="8 9" key="1">
    <citation type="journal article" date="2016" name="Genome Biol. Evol.">
        <title>Divergent and convergent evolution of fungal pathogenicity.</title>
        <authorList>
            <person name="Shang Y."/>
            <person name="Xiao G."/>
            <person name="Zheng P."/>
            <person name="Cen K."/>
            <person name="Zhan S."/>
            <person name="Wang C."/>
        </authorList>
    </citation>
    <scope>NUCLEOTIDE SEQUENCE [LARGE SCALE GENOMIC DNA]</scope>
    <source>
        <strain evidence="8 9">ARSEF 2679</strain>
    </source>
</reference>
<keyword evidence="9" id="KW-1185">Reference proteome</keyword>
<dbReference type="Pfam" id="PF07690">
    <property type="entry name" value="MFS_1"/>
    <property type="match status" value="1"/>
</dbReference>
<dbReference type="InterPro" id="IPR011701">
    <property type="entry name" value="MFS"/>
</dbReference>
<dbReference type="PANTHER" id="PTHR23514:SF6">
    <property type="entry name" value="MAJOR FACILITATOR SUPERFAMILY (MFS) PROFILE DOMAIN-CONTAINING PROTEIN"/>
    <property type="match status" value="1"/>
</dbReference>
<accession>A0A162MSF7</accession>
<organism evidence="8 9">
    <name type="scientific">Cordyceps fumosorosea (strain ARSEF 2679)</name>
    <name type="common">Isaria fumosorosea</name>
    <dbReference type="NCBI Taxonomy" id="1081104"/>
    <lineage>
        <taxon>Eukaryota</taxon>
        <taxon>Fungi</taxon>
        <taxon>Dikarya</taxon>
        <taxon>Ascomycota</taxon>
        <taxon>Pezizomycotina</taxon>
        <taxon>Sordariomycetes</taxon>
        <taxon>Hypocreomycetidae</taxon>
        <taxon>Hypocreales</taxon>
        <taxon>Cordycipitaceae</taxon>
        <taxon>Cordyceps</taxon>
    </lineage>
</organism>
<feature type="transmembrane region" description="Helical" evidence="6">
    <location>
        <begin position="356"/>
        <end position="375"/>
    </location>
</feature>
<feature type="transmembrane region" description="Helical" evidence="6">
    <location>
        <begin position="446"/>
        <end position="468"/>
    </location>
</feature>
<feature type="transmembrane region" description="Helical" evidence="6">
    <location>
        <begin position="320"/>
        <end position="344"/>
    </location>
</feature>
<evidence type="ECO:0000256" key="5">
    <source>
        <dbReference type="SAM" id="MobiDB-lite"/>
    </source>
</evidence>
<feature type="region of interest" description="Disordered" evidence="5">
    <location>
        <begin position="16"/>
        <end position="69"/>
    </location>
</feature>
<proteinExistence type="predicted"/>
<dbReference type="PANTHER" id="PTHR23514">
    <property type="entry name" value="BYPASS OF STOP CODON PROTEIN 6"/>
    <property type="match status" value="1"/>
</dbReference>
<evidence type="ECO:0000256" key="6">
    <source>
        <dbReference type="SAM" id="Phobius"/>
    </source>
</evidence>
<feature type="transmembrane region" description="Helical" evidence="6">
    <location>
        <begin position="387"/>
        <end position="406"/>
    </location>
</feature>
<gene>
    <name evidence="8" type="ORF">ISF_02819</name>
</gene>
<sequence>MNSTILQSLVAVQSAEPARRLSSETAAALHAPLPALHQTRSAPPAPTKDRLELRPLPTPADPSGPADAIATAAPLPLHDDLEMMSRPGTPDDPPADAAVVVPTVWEPYMNRFRLLLTCATALAEGMSDSAAGALIPYMEKYYDIGYAQVSLIFVGQALGFVVAALFLDSLRHSLGHARTLGLAQALMALSYAPMIAGAPFPVVVLAFFAVGFGIAVNVAIANTFCGSLAGGTFVLGCMHGCYGLGGVSGPLVATSIVAAAGAPWTRYYVLTAGVFALSVGAALWAFKGYDAELQHGGGGAAATTRREALWSMFGSMRTRLVLLGATFIFCYQGAEVSISGWVISFLISARDGTPASVGYVTAGFWGGITLGRFLLVAPAQRVGERRFVYGLVIGALIFELLVWLVPNVIGNAVAVSIVGVLLGPVYPCAMSAFLRGMAPRETLSGMGTISAFGSMGGAVWPFIVGLIAQAVGTWVLHPIVIFLFLCMLLCWYGIPEPKRRNE</sequence>
<feature type="transmembrane region" description="Helical" evidence="6">
    <location>
        <begin position="267"/>
        <end position="286"/>
    </location>
</feature>